<dbReference type="InterPro" id="IPR036291">
    <property type="entry name" value="NAD(P)-bd_dom_sf"/>
</dbReference>
<dbReference type="PROSITE" id="PS00671">
    <property type="entry name" value="D_2_HYDROXYACID_DH_3"/>
    <property type="match status" value="1"/>
</dbReference>
<name>A0A159YZJ4_9RHOB</name>
<evidence type="ECO:0000259" key="3">
    <source>
        <dbReference type="Pfam" id="PF02826"/>
    </source>
</evidence>
<dbReference type="AlphaFoldDB" id="A0A159YZJ4"/>
<dbReference type="Pfam" id="PF02826">
    <property type="entry name" value="2-Hacid_dh_C"/>
    <property type="match status" value="1"/>
</dbReference>
<dbReference type="InterPro" id="IPR006140">
    <property type="entry name" value="D-isomer_DH_NAD-bd"/>
</dbReference>
<dbReference type="PANTHER" id="PTHR43333">
    <property type="entry name" value="2-HACID_DH_C DOMAIN-CONTAINING PROTEIN"/>
    <property type="match status" value="1"/>
</dbReference>
<proteinExistence type="predicted"/>
<feature type="domain" description="D-isomer specific 2-hydroxyacid dehydrogenase NAD-binding" evidence="3">
    <location>
        <begin position="2"/>
        <end position="139"/>
    </location>
</feature>
<sequence>MTVLGLGELGSACAKMLAALNFRVTGWSRTPKSLPGIRCLSGEAGLSQALAEAEILVLLMPFTAETGNLLNADRIALMPAGAVVINPGRGPLIDDTALLAALDSGHLSNATLDVFRVEPLPADHPFWAHPGVTVTPHIAAETYPETAAVVVAENIRRAEAGEPLLYLVDRGRGY</sequence>
<dbReference type="Proteomes" id="UP000076128">
    <property type="component" value="Chromosome"/>
</dbReference>
<evidence type="ECO:0000313" key="5">
    <source>
        <dbReference type="Proteomes" id="UP000076128"/>
    </source>
</evidence>
<evidence type="ECO:0000256" key="2">
    <source>
        <dbReference type="ARBA" id="ARBA00023027"/>
    </source>
</evidence>
<evidence type="ECO:0000256" key="1">
    <source>
        <dbReference type="ARBA" id="ARBA00023002"/>
    </source>
</evidence>
<dbReference type="PATRIC" id="fig|1335048.3.peg.731"/>
<dbReference type="KEGG" id="daa:AKL17_0706"/>
<dbReference type="EMBL" id="CP012661">
    <property type="protein sequence ID" value="AMY67965.1"/>
    <property type="molecule type" value="Genomic_DNA"/>
</dbReference>
<gene>
    <name evidence="4" type="ORF">AKL17_0706</name>
</gene>
<dbReference type="Gene3D" id="3.40.50.720">
    <property type="entry name" value="NAD(P)-binding Rossmann-like Domain"/>
    <property type="match status" value="2"/>
</dbReference>
<organism evidence="4 5">
    <name type="scientific">Frigidibacter mobilis</name>
    <dbReference type="NCBI Taxonomy" id="1335048"/>
    <lineage>
        <taxon>Bacteria</taxon>
        <taxon>Pseudomonadati</taxon>
        <taxon>Pseudomonadota</taxon>
        <taxon>Alphaproteobacteria</taxon>
        <taxon>Rhodobacterales</taxon>
        <taxon>Paracoccaceae</taxon>
        <taxon>Frigidibacter</taxon>
    </lineage>
</organism>
<protein>
    <submittedName>
        <fullName evidence="4">D-isomer specific 2-hydroxyacid dehydrogenase family protein</fullName>
    </submittedName>
</protein>
<dbReference type="STRING" id="1335048.AKL17_0706"/>
<accession>A0A159YZJ4</accession>
<dbReference type="SUPFAM" id="SSF51735">
    <property type="entry name" value="NAD(P)-binding Rossmann-fold domains"/>
    <property type="match status" value="1"/>
</dbReference>
<dbReference type="GO" id="GO:0016616">
    <property type="term" value="F:oxidoreductase activity, acting on the CH-OH group of donors, NAD or NADP as acceptor"/>
    <property type="evidence" value="ECO:0007669"/>
    <property type="project" value="UniProtKB-ARBA"/>
</dbReference>
<dbReference type="PANTHER" id="PTHR43333:SF1">
    <property type="entry name" value="D-ISOMER SPECIFIC 2-HYDROXYACID DEHYDROGENASE NAD-BINDING DOMAIN-CONTAINING PROTEIN"/>
    <property type="match status" value="1"/>
</dbReference>
<keyword evidence="5" id="KW-1185">Reference proteome</keyword>
<keyword evidence="1" id="KW-0560">Oxidoreductase</keyword>
<dbReference type="GO" id="GO:0051287">
    <property type="term" value="F:NAD binding"/>
    <property type="evidence" value="ECO:0007669"/>
    <property type="project" value="InterPro"/>
</dbReference>
<keyword evidence="2" id="KW-0520">NAD</keyword>
<evidence type="ECO:0000313" key="4">
    <source>
        <dbReference type="EMBL" id="AMY67965.1"/>
    </source>
</evidence>
<reference evidence="4 5" key="1">
    <citation type="submission" date="2015-09" db="EMBL/GenBank/DDBJ databases">
        <title>Complete genome sequence of Defluviimonas alba cai42t isolated from an oilfield in Xinjiang.</title>
        <authorList>
            <person name="Geng S."/>
            <person name="Pan X."/>
            <person name="Wu X."/>
        </authorList>
    </citation>
    <scope>NUCLEOTIDE SEQUENCE [LARGE SCALE GENOMIC DNA]</scope>
    <source>
        <strain evidence="5">cai42</strain>
    </source>
</reference>
<dbReference type="InterPro" id="IPR029753">
    <property type="entry name" value="D-isomer_DH_CS"/>
</dbReference>